<feature type="region of interest" description="Disordered" evidence="6">
    <location>
        <begin position="306"/>
        <end position="330"/>
    </location>
</feature>
<dbReference type="PROSITE" id="PS51158">
    <property type="entry name" value="ALPHA_KINASE"/>
    <property type="match status" value="1"/>
</dbReference>
<reference evidence="7" key="1">
    <citation type="submission" date="2020-04" db="EMBL/GenBank/DDBJ databases">
        <authorList>
            <person name="Alioto T."/>
            <person name="Alioto T."/>
            <person name="Gomez Garrido J."/>
        </authorList>
    </citation>
    <scope>NUCLEOTIDE SEQUENCE</scope>
    <source>
        <strain evidence="7">A484AB</strain>
    </source>
</reference>
<evidence type="ECO:0000313" key="8">
    <source>
        <dbReference type="Proteomes" id="UP001152795"/>
    </source>
</evidence>
<dbReference type="Proteomes" id="UP001152795">
    <property type="component" value="Unassembled WGS sequence"/>
</dbReference>
<sequence>MSKAITQNRNESELNGKRDEISRSTEELNSIEGDLNLTESEFNQNNSLVNLTKPSSDSELIESSILMIANGNLKWQKNFEELRLAVDRLQLQSSKGWTSPGGYCKLFESGEVSIRWYSNSKTLTVKGEKADEIKEKLLNFDRKLSGEVKVYSESPKVANILESTDRNLHFRSRNCSVNNEMTRTNGQSYSTNTNDANYNKSTEFYEINSKLENYSQNVTRKLDALAEEISTIKENKENAAYGILILEETVNDLKKEKAKVIELQDEKSNLITALKLIQRESVSLAEKKKIEDLESENKNLRAAARTLQEDLDKSNREKREFTKAKKRSENVSITPNTTISYESKNQFEVLSVSDHEEEVNKSASDLDQSEARHHNTDISAKHGDKPSTNDLQTKSPDALIKAVTKLGEAITQEISGIELTLSEVITRTDDLQLADKENFAKFKERISKKRRKEDTTSKSDMDYITVQRLSSHVEGRYQKYARIGPLASVPLGREPTIQNIKEACKRYFDVEDGSHCDILAGKRGPSWTETSQINNWKKTTPSMSTKVAASVPLSAMLKLGKIIQPTEEIVTVQLEEFKINEKAWAQPFEATLSLSKEKFASGSVRNAYIATPLSGLSPGKYVLKKIKEEKVDEIEKLFKSIEEHTRKAVQINALVYFGRLYGEFVTLENYLEGEFQKYVNNTGEVYGESEVTHKAEAFCHYTYERSEHQLMVVDIQGVDHNLFDPEVASSTLFDANDKTIFFCCGNLSTDAIDMFKAVHVCNKFCHMLKLKEM</sequence>
<evidence type="ECO:0000256" key="5">
    <source>
        <dbReference type="ARBA" id="ARBA00022840"/>
    </source>
</evidence>
<keyword evidence="7" id="KW-0675">Receptor</keyword>
<keyword evidence="4" id="KW-0418">Kinase</keyword>
<dbReference type="InterPro" id="IPR051852">
    <property type="entry name" value="Alpha-type_PK"/>
</dbReference>
<evidence type="ECO:0000256" key="1">
    <source>
        <dbReference type="ARBA" id="ARBA00022527"/>
    </source>
</evidence>
<dbReference type="GO" id="GO:0005524">
    <property type="term" value="F:ATP binding"/>
    <property type="evidence" value="ECO:0007669"/>
    <property type="project" value="UniProtKB-KW"/>
</dbReference>
<feature type="compositionally biased region" description="Basic and acidic residues" evidence="6">
    <location>
        <begin position="10"/>
        <end position="26"/>
    </location>
</feature>
<organism evidence="7 8">
    <name type="scientific">Paramuricea clavata</name>
    <name type="common">Red gorgonian</name>
    <name type="synonym">Violescent sea-whip</name>
    <dbReference type="NCBI Taxonomy" id="317549"/>
    <lineage>
        <taxon>Eukaryota</taxon>
        <taxon>Metazoa</taxon>
        <taxon>Cnidaria</taxon>
        <taxon>Anthozoa</taxon>
        <taxon>Octocorallia</taxon>
        <taxon>Malacalcyonacea</taxon>
        <taxon>Plexauridae</taxon>
        <taxon>Paramuricea</taxon>
    </lineage>
</organism>
<dbReference type="OrthoDB" id="301415at2759"/>
<keyword evidence="3" id="KW-0547">Nucleotide-binding</keyword>
<evidence type="ECO:0000256" key="3">
    <source>
        <dbReference type="ARBA" id="ARBA00022741"/>
    </source>
</evidence>
<dbReference type="PANTHER" id="PTHR45992:SF2">
    <property type="entry name" value="EUKARYOTIC ELONGATION FACTOR 2 KINASE"/>
    <property type="match status" value="1"/>
</dbReference>
<dbReference type="GO" id="GO:1903013">
    <property type="term" value="P:response to differentiation-inducing factor 1"/>
    <property type="evidence" value="ECO:0007669"/>
    <property type="project" value="TreeGrafter"/>
</dbReference>
<accession>A0A7D9DLN8</accession>
<dbReference type="InterPro" id="IPR011009">
    <property type="entry name" value="Kinase-like_dom_sf"/>
</dbReference>
<evidence type="ECO:0000256" key="6">
    <source>
        <dbReference type="SAM" id="MobiDB-lite"/>
    </source>
</evidence>
<dbReference type="InterPro" id="IPR004166">
    <property type="entry name" value="a-kinase_dom"/>
</dbReference>
<feature type="compositionally biased region" description="Basic and acidic residues" evidence="6">
    <location>
        <begin position="307"/>
        <end position="329"/>
    </location>
</feature>
<dbReference type="CDD" id="cd04515">
    <property type="entry name" value="Alpha_kinase"/>
    <property type="match status" value="1"/>
</dbReference>
<protein>
    <submittedName>
        <fullName evidence="7">Transient receptor potential cation channel subfamily M member 6</fullName>
    </submittedName>
</protein>
<feature type="region of interest" description="Disordered" evidence="6">
    <location>
        <begin position="353"/>
        <end position="393"/>
    </location>
</feature>
<dbReference type="AlphaFoldDB" id="A0A7D9DLN8"/>
<gene>
    <name evidence="7" type="ORF">PACLA_8A022226</name>
</gene>
<name>A0A7D9DLN8_PARCT</name>
<evidence type="ECO:0000313" key="7">
    <source>
        <dbReference type="EMBL" id="CAB3987686.1"/>
    </source>
</evidence>
<keyword evidence="1" id="KW-0723">Serine/threonine-protein kinase</keyword>
<dbReference type="Pfam" id="PF02816">
    <property type="entry name" value="Alpha_kinase"/>
    <property type="match status" value="1"/>
</dbReference>
<dbReference type="GO" id="GO:0031037">
    <property type="term" value="P:myosin II filament disassembly"/>
    <property type="evidence" value="ECO:0007669"/>
    <property type="project" value="TreeGrafter"/>
</dbReference>
<evidence type="ECO:0000256" key="2">
    <source>
        <dbReference type="ARBA" id="ARBA00022679"/>
    </source>
</evidence>
<dbReference type="PANTHER" id="PTHR45992">
    <property type="entry name" value="EUKARYOTIC ELONGATION FACTOR 2 KINASE-RELATED"/>
    <property type="match status" value="1"/>
</dbReference>
<feature type="compositionally biased region" description="Basic and acidic residues" evidence="6">
    <location>
        <begin position="369"/>
        <end position="387"/>
    </location>
</feature>
<keyword evidence="8" id="KW-1185">Reference proteome</keyword>
<dbReference type="SMART" id="SM00811">
    <property type="entry name" value="Alpha_kinase"/>
    <property type="match status" value="1"/>
</dbReference>
<dbReference type="EMBL" id="CACRXK020001216">
    <property type="protein sequence ID" value="CAB3987686.1"/>
    <property type="molecule type" value="Genomic_DNA"/>
</dbReference>
<dbReference type="GO" id="GO:0004674">
    <property type="term" value="F:protein serine/threonine kinase activity"/>
    <property type="evidence" value="ECO:0007669"/>
    <property type="project" value="UniProtKB-KW"/>
</dbReference>
<keyword evidence="2" id="KW-0808">Transferase</keyword>
<feature type="region of interest" description="Disordered" evidence="6">
    <location>
        <begin position="1"/>
        <end position="27"/>
    </location>
</feature>
<dbReference type="Gene3D" id="3.20.200.10">
    <property type="entry name" value="MHCK/EF2 kinase"/>
    <property type="match status" value="1"/>
</dbReference>
<proteinExistence type="predicted"/>
<comment type="caution">
    <text evidence="7">The sequence shown here is derived from an EMBL/GenBank/DDBJ whole genome shotgun (WGS) entry which is preliminary data.</text>
</comment>
<dbReference type="SUPFAM" id="SSF56112">
    <property type="entry name" value="Protein kinase-like (PK-like)"/>
    <property type="match status" value="1"/>
</dbReference>
<evidence type="ECO:0000256" key="4">
    <source>
        <dbReference type="ARBA" id="ARBA00022777"/>
    </source>
</evidence>
<keyword evidence="5" id="KW-0067">ATP-binding</keyword>